<accession>A0ABD6ED21</accession>
<evidence type="ECO:0000313" key="10">
    <source>
        <dbReference type="Proteomes" id="UP001608902"/>
    </source>
</evidence>
<dbReference type="InterPro" id="IPR014012">
    <property type="entry name" value="HSA_dom"/>
</dbReference>
<keyword evidence="3" id="KW-0804">Transcription</keyword>
<dbReference type="Proteomes" id="UP001608902">
    <property type="component" value="Unassembled WGS sequence"/>
</dbReference>
<dbReference type="SMART" id="SM00951">
    <property type="entry name" value="QLQ"/>
    <property type="match status" value="1"/>
</dbReference>
<organism evidence="9 10">
    <name type="scientific">Gnathostoma spinigerum</name>
    <dbReference type="NCBI Taxonomy" id="75299"/>
    <lineage>
        <taxon>Eukaryota</taxon>
        <taxon>Metazoa</taxon>
        <taxon>Ecdysozoa</taxon>
        <taxon>Nematoda</taxon>
        <taxon>Chromadorea</taxon>
        <taxon>Rhabditida</taxon>
        <taxon>Spirurina</taxon>
        <taxon>Gnathostomatomorpha</taxon>
        <taxon>Gnathostomatoidea</taxon>
        <taxon>Gnathostomatidae</taxon>
        <taxon>Gnathostoma</taxon>
    </lineage>
</organism>
<dbReference type="InterPro" id="IPR006576">
    <property type="entry name" value="BRK_domain"/>
</dbReference>
<comment type="subcellular location">
    <subcellularLocation>
        <location evidence="1">Nucleus</location>
    </subcellularLocation>
</comment>
<evidence type="ECO:0000256" key="2">
    <source>
        <dbReference type="ARBA" id="ARBA00023015"/>
    </source>
</evidence>
<dbReference type="SMART" id="SM00592">
    <property type="entry name" value="BRK"/>
    <property type="match status" value="1"/>
</dbReference>
<comment type="caution">
    <text evidence="9">The sequence shown here is derived from an EMBL/GenBank/DDBJ whole genome shotgun (WGS) entry which is preliminary data.</text>
</comment>
<feature type="coiled-coil region" evidence="5">
    <location>
        <begin position="338"/>
        <end position="365"/>
    </location>
</feature>
<dbReference type="InterPro" id="IPR014978">
    <property type="entry name" value="Gln-Leu-Gln_QLQ"/>
</dbReference>
<dbReference type="Gene3D" id="1.20.5.170">
    <property type="match status" value="1"/>
</dbReference>
<dbReference type="SUPFAM" id="SSF160481">
    <property type="entry name" value="BRK domain-like"/>
    <property type="match status" value="1"/>
</dbReference>
<keyword evidence="2" id="KW-0805">Transcription regulation</keyword>
<dbReference type="PROSITE" id="PS51666">
    <property type="entry name" value="QLQ"/>
    <property type="match status" value="1"/>
</dbReference>
<evidence type="ECO:0000256" key="5">
    <source>
        <dbReference type="SAM" id="Coils"/>
    </source>
</evidence>
<keyword evidence="10" id="KW-1185">Reference proteome</keyword>
<feature type="region of interest" description="Disordered" evidence="6">
    <location>
        <begin position="76"/>
        <end position="99"/>
    </location>
</feature>
<reference evidence="9 10" key="1">
    <citation type="submission" date="2024-08" db="EMBL/GenBank/DDBJ databases">
        <title>Gnathostoma spinigerum genome.</title>
        <authorList>
            <person name="Gonzalez-Bertolin B."/>
            <person name="Monzon S."/>
            <person name="Zaballos A."/>
            <person name="Jimenez P."/>
            <person name="Dekumyoy P."/>
            <person name="Varona S."/>
            <person name="Cuesta I."/>
            <person name="Sumanam S."/>
            <person name="Adisakwattana P."/>
            <person name="Gasser R.B."/>
            <person name="Hernandez-Gonzalez A."/>
            <person name="Young N.D."/>
            <person name="Perteguer M.J."/>
        </authorList>
    </citation>
    <scope>NUCLEOTIDE SEQUENCE [LARGE SCALE GENOMIC DNA]</scope>
    <source>
        <strain evidence="9">AL3</strain>
        <tissue evidence="9">Liver</tissue>
    </source>
</reference>
<evidence type="ECO:0000313" key="9">
    <source>
        <dbReference type="EMBL" id="MFH4977868.1"/>
    </source>
</evidence>
<dbReference type="Pfam" id="PF07529">
    <property type="entry name" value="HSA"/>
    <property type="match status" value="1"/>
</dbReference>
<feature type="region of interest" description="Disordered" evidence="6">
    <location>
        <begin position="396"/>
        <end position="423"/>
    </location>
</feature>
<feature type="compositionally biased region" description="Acidic residues" evidence="6">
    <location>
        <begin position="469"/>
        <end position="482"/>
    </location>
</feature>
<name>A0ABD6ED21_9BILA</name>
<keyword evidence="5" id="KW-0175">Coiled coil</keyword>
<evidence type="ECO:0000256" key="1">
    <source>
        <dbReference type="ARBA" id="ARBA00004123"/>
    </source>
</evidence>
<feature type="compositionally biased region" description="Basic and acidic residues" evidence="6">
    <location>
        <begin position="457"/>
        <end position="468"/>
    </location>
</feature>
<evidence type="ECO:0000259" key="8">
    <source>
        <dbReference type="PROSITE" id="PS51666"/>
    </source>
</evidence>
<feature type="domain" description="QLQ" evidence="8">
    <location>
        <begin position="106"/>
        <end position="142"/>
    </location>
</feature>
<protein>
    <submittedName>
        <fullName evidence="9">Uncharacterized protein</fullName>
    </submittedName>
</protein>
<dbReference type="Pfam" id="PF07533">
    <property type="entry name" value="BRK"/>
    <property type="match status" value="1"/>
</dbReference>
<evidence type="ECO:0000256" key="6">
    <source>
        <dbReference type="SAM" id="MobiDB-lite"/>
    </source>
</evidence>
<sequence length="493" mass="56984">MNAPQYITTGYPIPTFDGIQQSLQPFPNTGSVPPVGPSQDLSIQRLENSIASMEDQHMTSDPRYAQMLHLKQRLTGGPLPAASLDNSSSREPTEDRDKVGATATSVLNPDQLNQLKAQVGVYKQLARQEPVNSPMFANAVQRSSLLPEPYEHPGETENGEKLPYDLMKILALHQQRAVRCTTLPTPPGIDPQLILKEREHRIHNRIGLRIKELSNLPVDISEKIRIKAEIELRALRLLNLQNQIRAEVLSQLKKDTTLETALNPYAYRRTKRQNLREARVTEKLEKQQKLEQERRRRQKHNEFLQAILQHGKDFKDFHRNIQVKISKIKKAVLTYHANSEKERKKDELKNERMRMQKLMQEDEEGYRQLLDEKKDKRLVLLLQQTDEYIDGLTGLVKQHQATEKKRRRNERRELRAQQQLDDSADVKVHIREIESGRMLRPDEVPKADEVDAWLEAHPGHEVVSRDEASDSEESDPDFDDEPILLPKDDEYEG</sequence>
<dbReference type="InterPro" id="IPR037259">
    <property type="entry name" value="BRK_sf"/>
</dbReference>
<dbReference type="GO" id="GO:0005634">
    <property type="term" value="C:nucleus"/>
    <property type="evidence" value="ECO:0007669"/>
    <property type="project" value="UniProtKB-SubCell"/>
</dbReference>
<dbReference type="Gene3D" id="3.40.5.120">
    <property type="match status" value="1"/>
</dbReference>
<evidence type="ECO:0000256" key="4">
    <source>
        <dbReference type="ARBA" id="ARBA00023242"/>
    </source>
</evidence>
<proteinExistence type="predicted"/>
<dbReference type="SMART" id="SM00573">
    <property type="entry name" value="HSA"/>
    <property type="match status" value="1"/>
</dbReference>
<dbReference type="FunFam" id="1.20.5.170:FF:000008">
    <property type="entry name" value="probable global transcription activator SNF2L2 isoform X1"/>
    <property type="match status" value="1"/>
</dbReference>
<gene>
    <name evidence="9" type="ORF">AB6A40_004577</name>
</gene>
<dbReference type="EMBL" id="JBGFUD010002679">
    <property type="protein sequence ID" value="MFH4977868.1"/>
    <property type="molecule type" value="Genomic_DNA"/>
</dbReference>
<evidence type="ECO:0000256" key="3">
    <source>
        <dbReference type="ARBA" id="ARBA00023163"/>
    </source>
</evidence>
<dbReference type="AlphaFoldDB" id="A0ABD6ED21"/>
<evidence type="ECO:0000259" key="7">
    <source>
        <dbReference type="PROSITE" id="PS51204"/>
    </source>
</evidence>
<feature type="region of interest" description="Disordered" evidence="6">
    <location>
        <begin position="449"/>
        <end position="493"/>
    </location>
</feature>
<keyword evidence="4" id="KW-0539">Nucleus</keyword>
<feature type="domain" description="HSA" evidence="7">
    <location>
        <begin position="288"/>
        <end position="360"/>
    </location>
</feature>
<dbReference type="PROSITE" id="PS51204">
    <property type="entry name" value="HSA"/>
    <property type="match status" value="1"/>
</dbReference>